<proteinExistence type="inferred from homology"/>
<keyword evidence="3" id="KW-1185">Reference proteome</keyword>
<evidence type="ECO:0000313" key="3">
    <source>
        <dbReference type="Proteomes" id="UP001056201"/>
    </source>
</evidence>
<protein>
    <submittedName>
        <fullName evidence="2">P1 family peptidase</fullName>
    </submittedName>
</protein>
<comment type="similarity">
    <text evidence="1">Belongs to the peptidase S58 family.</text>
</comment>
<gene>
    <name evidence="2" type="ORF">MW290_26065</name>
</gene>
<reference evidence="2" key="1">
    <citation type="submission" date="2022-05" db="EMBL/GenBank/DDBJ databases">
        <title>An RpoN-dependent PEP-CTERM gene is involved in floc formation of an Aquincola tertiaricarbonis strain.</title>
        <authorList>
            <person name="Qiu D."/>
            <person name="Xia M."/>
        </authorList>
    </citation>
    <scope>NUCLEOTIDE SEQUENCE</scope>
    <source>
        <strain evidence="2">RN12</strain>
    </source>
</reference>
<evidence type="ECO:0000313" key="2">
    <source>
        <dbReference type="EMBL" id="URI09036.1"/>
    </source>
</evidence>
<sequence length="330" mass="32556">MPVAVPRFPGHLTDVAGLRVGHHTLAGHHTGCSVVLCPPGGAVAGADVRGAAPGTRETDLLHADHLVDRVHALLLSGGSAFGLDAAGGVMRWLEAQGQGLAVGPARVPIVPAAVLFDLWLARGPRPDAAAGWAACEAAASDPEAEGNVGAGTGATVGKLFGLPRAMKGGIGSASLRAHGVTVAAMLAVNAIGDVIDPATGLPLAGARTEDGLRLQHSARSIVQGLPVVVPATGSATTLGVVATDAVLTKPQANRLATVAQDGLARSINPVHTMSDGDTLFALATGGAGHTPPMTVLGTLAAEVVARAVLNAVRAATGLPGLPAAVDLPPG</sequence>
<dbReference type="Proteomes" id="UP001056201">
    <property type="component" value="Chromosome 2"/>
</dbReference>
<dbReference type="EMBL" id="CP097636">
    <property type="protein sequence ID" value="URI09036.1"/>
    <property type="molecule type" value="Genomic_DNA"/>
</dbReference>
<dbReference type="PANTHER" id="PTHR36512:SF3">
    <property type="entry name" value="BLR5678 PROTEIN"/>
    <property type="match status" value="1"/>
</dbReference>
<dbReference type="Pfam" id="PF03576">
    <property type="entry name" value="Peptidase_S58"/>
    <property type="match status" value="1"/>
</dbReference>
<dbReference type="SUPFAM" id="SSF56266">
    <property type="entry name" value="DmpA/ArgJ-like"/>
    <property type="match status" value="1"/>
</dbReference>
<organism evidence="2 3">
    <name type="scientific">Aquincola tertiaricarbonis</name>
    <dbReference type="NCBI Taxonomy" id="391953"/>
    <lineage>
        <taxon>Bacteria</taxon>
        <taxon>Pseudomonadati</taxon>
        <taxon>Pseudomonadota</taxon>
        <taxon>Betaproteobacteria</taxon>
        <taxon>Burkholderiales</taxon>
        <taxon>Sphaerotilaceae</taxon>
        <taxon>Aquincola</taxon>
    </lineage>
</organism>
<accession>A0ABY4SDC1</accession>
<dbReference type="InterPro" id="IPR005321">
    <property type="entry name" value="Peptidase_S58_DmpA"/>
</dbReference>
<name>A0ABY4SDC1_AQUTE</name>
<dbReference type="PANTHER" id="PTHR36512">
    <property type="entry name" value="D-AMINOPEPTIDASE"/>
    <property type="match status" value="1"/>
</dbReference>
<dbReference type="CDD" id="cd02252">
    <property type="entry name" value="nylC_like"/>
    <property type="match status" value="1"/>
</dbReference>
<dbReference type="InterPro" id="IPR016117">
    <property type="entry name" value="ArgJ-like_dom_sf"/>
</dbReference>
<dbReference type="RefSeq" id="WP_250197253.1">
    <property type="nucleotide sequence ID" value="NZ_CP097636.1"/>
</dbReference>
<dbReference type="Gene3D" id="3.60.70.12">
    <property type="entry name" value="L-amino peptidase D-ALA esterase/amidase"/>
    <property type="match status" value="1"/>
</dbReference>
<evidence type="ECO:0000256" key="1">
    <source>
        <dbReference type="ARBA" id="ARBA00007068"/>
    </source>
</evidence>